<evidence type="ECO:0000256" key="1">
    <source>
        <dbReference type="SAM" id="MobiDB-lite"/>
    </source>
</evidence>
<gene>
    <name evidence="2" type="ORF">LUZ62_055004</name>
</gene>
<dbReference type="PANTHER" id="PTHR33649:SF4">
    <property type="entry name" value="PAR1 PROTEIN"/>
    <property type="match status" value="1"/>
</dbReference>
<feature type="region of interest" description="Disordered" evidence="1">
    <location>
        <begin position="202"/>
        <end position="222"/>
    </location>
</feature>
<proteinExistence type="predicted"/>
<name>A0AAV8DX04_9POAL</name>
<protein>
    <submittedName>
        <fullName evidence="2">PAR1 protein</fullName>
    </submittedName>
</protein>
<dbReference type="PANTHER" id="PTHR33649">
    <property type="entry name" value="PAR1 PROTEIN"/>
    <property type="match status" value="1"/>
</dbReference>
<dbReference type="EMBL" id="JAMFTS010000003">
    <property type="protein sequence ID" value="KAJ4770747.1"/>
    <property type="molecule type" value="Genomic_DNA"/>
</dbReference>
<dbReference type="AlphaFoldDB" id="A0AAV8DX04"/>
<dbReference type="Proteomes" id="UP001140206">
    <property type="component" value="Chromosome 3"/>
</dbReference>
<accession>A0AAV8DX04</accession>
<evidence type="ECO:0000313" key="3">
    <source>
        <dbReference type="Proteomes" id="UP001140206"/>
    </source>
</evidence>
<comment type="caution">
    <text evidence="2">The sequence shown here is derived from an EMBL/GenBank/DDBJ whole genome shotgun (WGS) entry which is preliminary data.</text>
</comment>
<evidence type="ECO:0000313" key="2">
    <source>
        <dbReference type="EMBL" id="KAJ4770747.1"/>
    </source>
</evidence>
<keyword evidence="3" id="KW-1185">Reference proteome</keyword>
<dbReference type="Pfam" id="PF06521">
    <property type="entry name" value="PAR1"/>
    <property type="match status" value="1"/>
</dbReference>
<reference evidence="2" key="1">
    <citation type="submission" date="2022-08" db="EMBL/GenBank/DDBJ databases">
        <authorList>
            <person name="Marques A."/>
        </authorList>
    </citation>
    <scope>NUCLEOTIDE SEQUENCE</scope>
    <source>
        <strain evidence="2">RhyPub2mFocal</strain>
        <tissue evidence="2">Leaves</tissue>
    </source>
</reference>
<dbReference type="InterPro" id="IPR009489">
    <property type="entry name" value="PAR1"/>
</dbReference>
<sequence>MNASSWSRLKPSLLYLNEPHITAFLNHCWITSTNHLHFAKTRPDPAMALSNQIMVLALVLSLSLALPSALAGVTCEDLHINRCAFAVSSESKRCVLESMPGKPTEYQCKTSDVVVENISNHIETEACVGACGLERKTIGISSDSLMETRVAQKICSPGCSNNCPNIVDLYSNLASGEGASLSDLCMKINANPRRAMMTILSSGAAPGPVSGKVEAEAPSPSP</sequence>
<organism evidence="2 3">
    <name type="scientific">Rhynchospora pubera</name>
    <dbReference type="NCBI Taxonomy" id="906938"/>
    <lineage>
        <taxon>Eukaryota</taxon>
        <taxon>Viridiplantae</taxon>
        <taxon>Streptophyta</taxon>
        <taxon>Embryophyta</taxon>
        <taxon>Tracheophyta</taxon>
        <taxon>Spermatophyta</taxon>
        <taxon>Magnoliopsida</taxon>
        <taxon>Liliopsida</taxon>
        <taxon>Poales</taxon>
        <taxon>Cyperaceae</taxon>
        <taxon>Cyperoideae</taxon>
        <taxon>Rhynchosporeae</taxon>
        <taxon>Rhynchospora</taxon>
    </lineage>
</organism>